<evidence type="ECO:0000313" key="3">
    <source>
        <dbReference type="Proteomes" id="UP001177003"/>
    </source>
</evidence>
<dbReference type="InterPro" id="IPR002110">
    <property type="entry name" value="Ankyrin_rpt"/>
</dbReference>
<feature type="domain" description="PGG" evidence="1">
    <location>
        <begin position="478"/>
        <end position="514"/>
    </location>
</feature>
<gene>
    <name evidence="2" type="ORF">LSALG_LOCUS11228</name>
</gene>
<dbReference type="EMBL" id="OX465078">
    <property type="protein sequence ID" value="CAI9270939.1"/>
    <property type="molecule type" value="Genomic_DNA"/>
</dbReference>
<proteinExistence type="predicted"/>
<dbReference type="PANTHER" id="PTHR24177">
    <property type="entry name" value="CASKIN"/>
    <property type="match status" value="1"/>
</dbReference>
<dbReference type="Gene3D" id="1.25.40.20">
    <property type="entry name" value="Ankyrin repeat-containing domain"/>
    <property type="match status" value="2"/>
</dbReference>
<dbReference type="AlphaFoldDB" id="A0AA35VLE1"/>
<evidence type="ECO:0000313" key="2">
    <source>
        <dbReference type="EMBL" id="CAI9270939.1"/>
    </source>
</evidence>
<dbReference type="Pfam" id="PF12796">
    <property type="entry name" value="Ank_2"/>
    <property type="match status" value="1"/>
</dbReference>
<accession>A0AA35VLE1</accession>
<dbReference type="InterPro" id="IPR036770">
    <property type="entry name" value="Ankyrin_rpt-contain_sf"/>
</dbReference>
<dbReference type="InterPro" id="IPR026961">
    <property type="entry name" value="PGG_dom"/>
</dbReference>
<dbReference type="Proteomes" id="UP001177003">
    <property type="component" value="Chromosome 2"/>
</dbReference>
<dbReference type="PANTHER" id="PTHR24177:SF468">
    <property type="entry name" value="PGG DOMAIN-CONTAINING PROTEIN"/>
    <property type="match status" value="1"/>
</dbReference>
<sequence length="518" mass="58320">MNGNGDSFGGVCSGKWYRIRIEGALSSQKPGSASIDPIGGQRRDKMNYLASYTSPPRNLPCGDLLGNRDDYHKICVPLYNASMEGDWKAAQDIFDKHQHLDLVGFGISQNYDTALHIAASTKRTEYGKQFVNNLLSKMTNQQLQLQNMHHNTALCLAAESGNVEIAKILIQKNKALLEIPGNQGMMPLHMASIHGNDIVRYLFHNSRQMTGDLWTDQNRSQVLQNCVEVDMFDIALTIVTERPELALNGNVLQVLARKTNAFELNHTPPFYRRAIHRYPAEELTDATRLLRIVWSNILKLPIDTIDDILRGPADVIKGPSDIIITKDGKKKPKHSSRVLFIAAERGNTKFLVELIREYPDLVWKTDDNNQSIFHVAVSHRHVDIYCLLYELGSMQNMITSLQDVEGNNMLHLAGKRSKTNRPHETSALGLQVQHDMLWFMEVEANISPFHHETKNNNGQTPYELFMLEHKELFSAHEKSIKETANQCLVVAAVIATIGFTAAFTLPGGYNQDNDGYNC</sequence>
<evidence type="ECO:0000259" key="1">
    <source>
        <dbReference type="Pfam" id="PF13962"/>
    </source>
</evidence>
<name>A0AA35VLE1_LACSI</name>
<dbReference type="SUPFAM" id="SSF48403">
    <property type="entry name" value="Ankyrin repeat"/>
    <property type="match status" value="1"/>
</dbReference>
<reference evidence="2" key="1">
    <citation type="submission" date="2023-04" db="EMBL/GenBank/DDBJ databases">
        <authorList>
            <person name="Vijverberg K."/>
            <person name="Xiong W."/>
            <person name="Schranz E."/>
        </authorList>
    </citation>
    <scope>NUCLEOTIDE SEQUENCE</scope>
</reference>
<organism evidence="2 3">
    <name type="scientific">Lactuca saligna</name>
    <name type="common">Willowleaf lettuce</name>
    <dbReference type="NCBI Taxonomy" id="75948"/>
    <lineage>
        <taxon>Eukaryota</taxon>
        <taxon>Viridiplantae</taxon>
        <taxon>Streptophyta</taxon>
        <taxon>Embryophyta</taxon>
        <taxon>Tracheophyta</taxon>
        <taxon>Spermatophyta</taxon>
        <taxon>Magnoliopsida</taxon>
        <taxon>eudicotyledons</taxon>
        <taxon>Gunneridae</taxon>
        <taxon>Pentapetalae</taxon>
        <taxon>asterids</taxon>
        <taxon>campanulids</taxon>
        <taxon>Asterales</taxon>
        <taxon>Asteraceae</taxon>
        <taxon>Cichorioideae</taxon>
        <taxon>Cichorieae</taxon>
        <taxon>Lactucinae</taxon>
        <taxon>Lactuca</taxon>
    </lineage>
</organism>
<keyword evidence="3" id="KW-1185">Reference proteome</keyword>
<dbReference type="Pfam" id="PF13962">
    <property type="entry name" value="PGG"/>
    <property type="match status" value="1"/>
</dbReference>
<dbReference type="SMART" id="SM00248">
    <property type="entry name" value="ANK"/>
    <property type="match status" value="5"/>
</dbReference>
<protein>
    <recommendedName>
        <fullName evidence="1">PGG domain-containing protein</fullName>
    </recommendedName>
</protein>